<evidence type="ECO:0000313" key="2">
    <source>
        <dbReference type="EMBL" id="RDX94268.1"/>
    </source>
</evidence>
<dbReference type="PROSITE" id="PS50174">
    <property type="entry name" value="G_PATCH"/>
    <property type="match status" value="1"/>
</dbReference>
<organism evidence="2 3">
    <name type="scientific">Mucuna pruriens</name>
    <name type="common">Velvet bean</name>
    <name type="synonym">Dolichos pruriens</name>
    <dbReference type="NCBI Taxonomy" id="157652"/>
    <lineage>
        <taxon>Eukaryota</taxon>
        <taxon>Viridiplantae</taxon>
        <taxon>Streptophyta</taxon>
        <taxon>Embryophyta</taxon>
        <taxon>Tracheophyta</taxon>
        <taxon>Spermatophyta</taxon>
        <taxon>Magnoliopsida</taxon>
        <taxon>eudicotyledons</taxon>
        <taxon>Gunneridae</taxon>
        <taxon>Pentapetalae</taxon>
        <taxon>rosids</taxon>
        <taxon>fabids</taxon>
        <taxon>Fabales</taxon>
        <taxon>Fabaceae</taxon>
        <taxon>Papilionoideae</taxon>
        <taxon>50 kb inversion clade</taxon>
        <taxon>NPAAA clade</taxon>
        <taxon>indigoferoid/millettioid clade</taxon>
        <taxon>Phaseoleae</taxon>
        <taxon>Mucuna</taxon>
    </lineage>
</organism>
<evidence type="ECO:0000259" key="1">
    <source>
        <dbReference type="PROSITE" id="PS50174"/>
    </source>
</evidence>
<keyword evidence="3" id="KW-1185">Reference proteome</keyword>
<dbReference type="EMBL" id="QJKJ01004410">
    <property type="protein sequence ID" value="RDX94268.1"/>
    <property type="molecule type" value="Genomic_DNA"/>
</dbReference>
<dbReference type="PANTHER" id="PTHR32108:SF9">
    <property type="entry name" value="REVERSE TRANSCRIPTASE RNASE H-LIKE DOMAIN-CONTAINING PROTEIN"/>
    <property type="match status" value="1"/>
</dbReference>
<dbReference type="GO" id="GO:0003676">
    <property type="term" value="F:nucleic acid binding"/>
    <property type="evidence" value="ECO:0007669"/>
    <property type="project" value="InterPro"/>
</dbReference>
<dbReference type="Proteomes" id="UP000257109">
    <property type="component" value="Unassembled WGS sequence"/>
</dbReference>
<gene>
    <name evidence="2" type="ORF">CR513_23364</name>
</gene>
<name>A0A371GUP1_MUCPR</name>
<feature type="non-terminal residue" evidence="2">
    <location>
        <position position="1"/>
    </location>
</feature>
<dbReference type="InterPro" id="IPR000467">
    <property type="entry name" value="G_patch_dom"/>
</dbReference>
<dbReference type="AlphaFoldDB" id="A0A371GUP1"/>
<evidence type="ECO:0000313" key="3">
    <source>
        <dbReference type="Proteomes" id="UP000257109"/>
    </source>
</evidence>
<feature type="domain" description="G-patch" evidence="1">
    <location>
        <begin position="222"/>
        <end position="268"/>
    </location>
</feature>
<accession>A0A371GUP1</accession>
<protein>
    <recommendedName>
        <fullName evidence="1">G-patch domain-containing protein</fullName>
    </recommendedName>
</protein>
<dbReference type="OrthoDB" id="1736143at2759"/>
<comment type="caution">
    <text evidence="2">The sequence shown here is derived from an EMBL/GenBank/DDBJ whole genome shotgun (WGS) entry which is preliminary data.</text>
</comment>
<dbReference type="PANTHER" id="PTHR32108">
    <property type="entry name" value="DNA-DIRECTED RNA POLYMERASE SUBUNIT ALPHA"/>
    <property type="match status" value="1"/>
</dbReference>
<sequence length="323" mass="36467">MDQLKQTPTNISLLSLLMSFESHRKLLIKVLNETHMDKNISFDQFGEIVGNIMVNNYLTFLDEGILVEGRGHNRALNNSIKCLDHLLIRVLIDNGSSLNVMPKATLEKLPYNQTRVRDSSTLVRAFDGSKREVMGEIEISLIVVCSADPRFILRVSPLHKKLKVIVDDKLVIIVREKNLLVGCPQPVGYIEVAKEALETASLEIANTTHMKSEPKKGKALKPMTVVAKMMIKKRFRIGQGLGKNLNGIPKLIELKGNLGRKRLGYQPEMSCMKSHRQHRRGSTNLYENFISKGYTNQVEEAYAKEGRPESFVRPCSSQEEPNN</sequence>
<reference evidence="2" key="1">
    <citation type="submission" date="2018-05" db="EMBL/GenBank/DDBJ databases">
        <title>Draft genome of Mucuna pruriens seed.</title>
        <authorList>
            <person name="Nnadi N.E."/>
            <person name="Vos R."/>
            <person name="Hasami M.H."/>
            <person name="Devisetty U.K."/>
            <person name="Aguiy J.C."/>
        </authorList>
    </citation>
    <scope>NUCLEOTIDE SEQUENCE [LARGE SCALE GENOMIC DNA]</scope>
    <source>
        <strain evidence="2">JCA_2017</strain>
    </source>
</reference>
<proteinExistence type="predicted"/>